<keyword evidence="3" id="KW-1185">Reference proteome</keyword>
<sequence length="483" mass="54887">MDIDSLRNTTMRLKIQEAWEAGWCMAQDPVIAWELAWGKAREIFKQFHKEDRERRTKLQENQAMLEALREKIQVGADFEEIEAYRRLEHSVQEDELLQASILRRRSRVQWAKEGDSSNKYFFNCLKTKQVPAAPPSGKEITELVEALPTNKAPGEDGLTVEVFRESWQWTGSTIMDNVLNLKLCQDLTNVTGEPAIFCKLDFEKAFDRVQHSFLWETMQKLNFCPKFLQIAHMLVTNGRAKVSINGRFTPSFKLQRGVRQGCHVSPLLFAISTQPLMRLLREGERQGTIKGVQIPRGKPILHKLFADDSGICISATEANFRALTRIVNCFERVSGAKLNLAKSVIIPMVLDRSTPWLSSTGCKIVSRQEVKYLGCLVGNDVGEASLQRDLVDKFGCKFTHWTIRFLTWPSKITLARHVLRALPTYQLLGLGIPDAGFNRLESLCRSFVWGTGTNGKPKMTLIAWSRTTTQKQNGGLGLRPFQT</sequence>
<gene>
    <name evidence="2" type="ORF">R1sor_003938</name>
</gene>
<evidence type="ECO:0000313" key="2">
    <source>
        <dbReference type="EMBL" id="KAL3685916.1"/>
    </source>
</evidence>
<dbReference type="InterPro" id="IPR043502">
    <property type="entry name" value="DNA/RNA_pol_sf"/>
</dbReference>
<dbReference type="InterPro" id="IPR000477">
    <property type="entry name" value="RT_dom"/>
</dbReference>
<dbReference type="PROSITE" id="PS50878">
    <property type="entry name" value="RT_POL"/>
    <property type="match status" value="1"/>
</dbReference>
<name>A0ABD3H736_9MARC</name>
<dbReference type="Proteomes" id="UP001633002">
    <property type="component" value="Unassembled WGS sequence"/>
</dbReference>
<proteinExistence type="predicted"/>
<accession>A0ABD3H736</accession>
<dbReference type="EMBL" id="JBJQOH010000006">
    <property type="protein sequence ID" value="KAL3685916.1"/>
    <property type="molecule type" value="Genomic_DNA"/>
</dbReference>
<dbReference type="PANTHER" id="PTHR33116:SF86">
    <property type="entry name" value="REVERSE TRANSCRIPTASE DOMAIN-CONTAINING PROTEIN"/>
    <property type="match status" value="1"/>
</dbReference>
<dbReference type="AlphaFoldDB" id="A0ABD3H736"/>
<comment type="caution">
    <text evidence="2">The sequence shown here is derived from an EMBL/GenBank/DDBJ whole genome shotgun (WGS) entry which is preliminary data.</text>
</comment>
<evidence type="ECO:0000259" key="1">
    <source>
        <dbReference type="PROSITE" id="PS50878"/>
    </source>
</evidence>
<dbReference type="Pfam" id="PF00078">
    <property type="entry name" value="RVT_1"/>
    <property type="match status" value="1"/>
</dbReference>
<dbReference type="SUPFAM" id="SSF56672">
    <property type="entry name" value="DNA/RNA polymerases"/>
    <property type="match status" value="1"/>
</dbReference>
<evidence type="ECO:0000313" key="3">
    <source>
        <dbReference type="Proteomes" id="UP001633002"/>
    </source>
</evidence>
<protein>
    <recommendedName>
        <fullName evidence="1">Reverse transcriptase domain-containing protein</fullName>
    </recommendedName>
</protein>
<feature type="domain" description="Reverse transcriptase" evidence="1">
    <location>
        <begin position="49"/>
        <end position="377"/>
    </location>
</feature>
<reference evidence="2 3" key="1">
    <citation type="submission" date="2024-09" db="EMBL/GenBank/DDBJ databases">
        <title>Chromosome-scale assembly of Riccia sorocarpa.</title>
        <authorList>
            <person name="Paukszto L."/>
        </authorList>
    </citation>
    <scope>NUCLEOTIDE SEQUENCE [LARGE SCALE GENOMIC DNA]</scope>
    <source>
        <strain evidence="2">LP-2024</strain>
        <tissue evidence="2">Aerial parts of the thallus</tissue>
    </source>
</reference>
<organism evidence="2 3">
    <name type="scientific">Riccia sorocarpa</name>
    <dbReference type="NCBI Taxonomy" id="122646"/>
    <lineage>
        <taxon>Eukaryota</taxon>
        <taxon>Viridiplantae</taxon>
        <taxon>Streptophyta</taxon>
        <taxon>Embryophyta</taxon>
        <taxon>Marchantiophyta</taxon>
        <taxon>Marchantiopsida</taxon>
        <taxon>Marchantiidae</taxon>
        <taxon>Marchantiales</taxon>
        <taxon>Ricciaceae</taxon>
        <taxon>Riccia</taxon>
    </lineage>
</organism>
<dbReference type="PANTHER" id="PTHR33116">
    <property type="entry name" value="REVERSE TRANSCRIPTASE ZINC-BINDING DOMAIN-CONTAINING PROTEIN-RELATED-RELATED"/>
    <property type="match status" value="1"/>
</dbReference>